<name>A0ABT5UJT5_EUBLI</name>
<evidence type="ECO:0000313" key="3">
    <source>
        <dbReference type="Proteomes" id="UP001215087"/>
    </source>
</evidence>
<keyword evidence="1" id="KW-0812">Transmembrane</keyword>
<dbReference type="EMBL" id="JAQSVD010000001">
    <property type="protein sequence ID" value="MDE1469173.1"/>
    <property type="molecule type" value="Genomic_DNA"/>
</dbReference>
<proteinExistence type="predicted"/>
<keyword evidence="3" id="KW-1185">Reference proteome</keyword>
<comment type="caution">
    <text evidence="2">The sequence shown here is derived from an EMBL/GenBank/DDBJ whole genome shotgun (WGS) entry which is preliminary data.</text>
</comment>
<feature type="transmembrane region" description="Helical" evidence="1">
    <location>
        <begin position="342"/>
        <end position="364"/>
    </location>
</feature>
<organism evidence="2 3">
    <name type="scientific">Eubacterium limosum</name>
    <dbReference type="NCBI Taxonomy" id="1736"/>
    <lineage>
        <taxon>Bacteria</taxon>
        <taxon>Bacillati</taxon>
        <taxon>Bacillota</taxon>
        <taxon>Clostridia</taxon>
        <taxon>Eubacteriales</taxon>
        <taxon>Eubacteriaceae</taxon>
        <taxon>Eubacterium</taxon>
    </lineage>
</organism>
<gene>
    <name evidence="2" type="ORF">PTZ04_02760</name>
</gene>
<keyword evidence="1" id="KW-0472">Membrane</keyword>
<dbReference type="Proteomes" id="UP001215087">
    <property type="component" value="Unassembled WGS sequence"/>
</dbReference>
<accession>A0ABT5UJT5</accession>
<evidence type="ECO:0000256" key="1">
    <source>
        <dbReference type="SAM" id="Phobius"/>
    </source>
</evidence>
<feature type="transmembrane region" description="Helical" evidence="1">
    <location>
        <begin position="102"/>
        <end position="124"/>
    </location>
</feature>
<evidence type="ECO:0008006" key="4">
    <source>
        <dbReference type="Google" id="ProtNLM"/>
    </source>
</evidence>
<protein>
    <recommendedName>
        <fullName evidence="4">O-antigen ligase</fullName>
    </recommendedName>
</protein>
<feature type="transmembrane region" description="Helical" evidence="1">
    <location>
        <begin position="205"/>
        <end position="222"/>
    </location>
</feature>
<dbReference type="RefSeq" id="WP_227207108.1">
    <property type="nucleotide sequence ID" value="NZ_JAJCLO010000006.1"/>
</dbReference>
<keyword evidence="1" id="KW-1133">Transmembrane helix</keyword>
<feature type="transmembrane region" description="Helical" evidence="1">
    <location>
        <begin position="16"/>
        <end position="33"/>
    </location>
</feature>
<feature type="transmembrane region" description="Helical" evidence="1">
    <location>
        <begin position="136"/>
        <end position="155"/>
    </location>
</feature>
<feature type="transmembrane region" description="Helical" evidence="1">
    <location>
        <begin position="385"/>
        <end position="412"/>
    </location>
</feature>
<feature type="transmembrane region" description="Helical" evidence="1">
    <location>
        <begin position="72"/>
        <end position="90"/>
    </location>
</feature>
<feature type="transmembrane region" description="Helical" evidence="1">
    <location>
        <begin position="175"/>
        <end position="196"/>
    </location>
</feature>
<reference evidence="2 3" key="1">
    <citation type="submission" date="2023-02" db="EMBL/GenBank/DDBJ databases">
        <title>Comparative genome analysis of Eubacterium limosum species.</title>
        <authorList>
            <person name="Bak J.E."/>
        </authorList>
    </citation>
    <scope>NUCLEOTIDE SEQUENCE [LARGE SCALE GENOMIC DNA]</scope>
    <source>
        <strain evidence="2 3">KGMB01548</strain>
    </source>
</reference>
<feature type="transmembrane region" description="Helical" evidence="1">
    <location>
        <begin position="251"/>
        <end position="275"/>
    </location>
</feature>
<evidence type="ECO:0000313" key="2">
    <source>
        <dbReference type="EMBL" id="MDE1469173.1"/>
    </source>
</evidence>
<sequence length="418" mass="47819">MASYSKVKYSKIENKYLFFASILAVSFALLPITRLLPEVIKASVIMLEFSLGIIGVLNILNKYKKSSKLKHITYFIVIVFVLIIDLMIYLGEYQYVPVFSFLSKFLMMFAFWLPFILVATYCTSFDVAAINIIKKVILFFLIVTAITTLAGSIFFDDASRILASGDTNGNRLYQAYNIGGYGFIYALSLTIPWLIYQYHTYHKKIVVLILILFCGCIIKSSYTTAIIITLYSIIVSLIMTRTIKKKSKIRILLMTIPFIIIIMLCLNNQSFWVLLLKIVSSNSILLERVSNLQDLFIKQSMMGDIGFRTRLYLMSWNAFLNNPLTGNMTNHTVMKLGYHSEILDLLGGCGIIGFSILLIIICYLRKIIMPQYKNQSIKVYYMVTLLAFFVFCFINTVIGSLEFSIVLSFLYLPEYKNG</sequence>
<feature type="transmembrane region" description="Helical" evidence="1">
    <location>
        <begin position="39"/>
        <end position="60"/>
    </location>
</feature>